<dbReference type="RefSeq" id="WP_023042393.1">
    <property type="nucleotide sequence ID" value="NZ_LMUA01000008.1"/>
</dbReference>
<dbReference type="AlphaFoldDB" id="A0A0W7TRT8"/>
<evidence type="ECO:0000256" key="1">
    <source>
        <dbReference type="SAM" id="MobiDB-lite"/>
    </source>
</evidence>
<feature type="region of interest" description="Disordered" evidence="1">
    <location>
        <begin position="1"/>
        <end position="53"/>
    </location>
</feature>
<dbReference type="Proteomes" id="UP000053433">
    <property type="component" value="Unassembled WGS sequence"/>
</dbReference>
<protein>
    <submittedName>
        <fullName evidence="2">Uncharacterized protein</fullName>
    </submittedName>
</protein>
<dbReference type="EMBL" id="LMUA01000008">
    <property type="protein sequence ID" value="KUE76572.1"/>
    <property type="molecule type" value="Genomic_DNA"/>
</dbReference>
<sequence length="70" mass="7343">MADEKLNTGPGEQNTPPAPGPVTEEQPQAPAPEQAAAPQPEQSGPAQPEAGDVVVSFDKINELMAEKRRP</sequence>
<evidence type="ECO:0000313" key="2">
    <source>
        <dbReference type="EMBL" id="KUE76572.1"/>
    </source>
</evidence>
<reference evidence="2 3" key="1">
    <citation type="submission" date="2015-10" db="EMBL/GenBank/DDBJ databases">
        <title>A novel member of the family Ruminococcaceae isolated from human faeces.</title>
        <authorList>
            <person name="Shkoporov A.N."/>
            <person name="Chaplin A.V."/>
            <person name="Motuzova O.V."/>
            <person name="Kafarskaia L.I."/>
            <person name="Efimov B.A."/>
        </authorList>
    </citation>
    <scope>NUCLEOTIDE SEQUENCE [LARGE SCALE GENOMIC DNA]</scope>
    <source>
        <strain evidence="2 3">668</strain>
    </source>
</reference>
<proteinExistence type="predicted"/>
<feature type="compositionally biased region" description="Low complexity" evidence="1">
    <location>
        <begin position="24"/>
        <end position="50"/>
    </location>
</feature>
<organism evidence="2 3">
    <name type="scientific">Ruthenibacterium lactatiformans</name>
    <dbReference type="NCBI Taxonomy" id="1550024"/>
    <lineage>
        <taxon>Bacteria</taxon>
        <taxon>Bacillati</taxon>
        <taxon>Bacillota</taxon>
        <taxon>Clostridia</taxon>
        <taxon>Eubacteriales</taxon>
        <taxon>Oscillospiraceae</taxon>
        <taxon>Ruthenibacterium</taxon>
    </lineage>
</organism>
<evidence type="ECO:0000313" key="3">
    <source>
        <dbReference type="Proteomes" id="UP000053433"/>
    </source>
</evidence>
<comment type="caution">
    <text evidence="2">The sequence shown here is derived from an EMBL/GenBank/DDBJ whole genome shotgun (WGS) entry which is preliminary data.</text>
</comment>
<accession>A0A0W7TRT8</accession>
<name>A0A0W7TRT8_9FIRM</name>
<gene>
    <name evidence="2" type="ORF">ASJ35_07480</name>
</gene>